<sequence>MTGNEAWGPLNGYTKWFLGFSLYVSNTTYRTDWILCFKDTAFNTSTIPSVFNTTCFERGKFVIYHNERLQGIVYPDDYSSSAYNDLCEVEVFGCPTSGYYGTNCSIPCPEHCLTHCHIEKGTCQACKPGYQGQRCEQVCPNGTYGINCKWTCGQCANFLPCSRFDGTCNAGCSPGYFGRLCNKGELFSDIIFMVMLNWLVLLSQ</sequence>
<reference evidence="3" key="1">
    <citation type="submission" date="2025-08" db="UniProtKB">
        <authorList>
            <consortium name="RefSeq"/>
        </authorList>
    </citation>
    <scope>IDENTIFICATION</scope>
    <source>
        <tissue evidence="3">Whole sample</tissue>
    </source>
</reference>
<dbReference type="Gene3D" id="2.170.300.10">
    <property type="entry name" value="Tie2 ligand-binding domain superfamily"/>
    <property type="match status" value="1"/>
</dbReference>
<dbReference type="SUPFAM" id="SSF57184">
    <property type="entry name" value="Growth factor receptor domain"/>
    <property type="match status" value="1"/>
</dbReference>
<organism evidence="2 3">
    <name type="scientific">Crassostrea virginica</name>
    <name type="common">Eastern oyster</name>
    <dbReference type="NCBI Taxonomy" id="6565"/>
    <lineage>
        <taxon>Eukaryota</taxon>
        <taxon>Metazoa</taxon>
        <taxon>Spiralia</taxon>
        <taxon>Lophotrochozoa</taxon>
        <taxon>Mollusca</taxon>
        <taxon>Bivalvia</taxon>
        <taxon>Autobranchia</taxon>
        <taxon>Pteriomorphia</taxon>
        <taxon>Ostreida</taxon>
        <taxon>Ostreoidea</taxon>
        <taxon>Ostreidae</taxon>
        <taxon>Crassostrea</taxon>
    </lineage>
</organism>
<dbReference type="KEGG" id="cvn:111114427"/>
<dbReference type="PANTHER" id="PTHR24043">
    <property type="entry name" value="SCAVENGER RECEPTOR CLASS F"/>
    <property type="match status" value="1"/>
</dbReference>
<dbReference type="RefSeq" id="XP_022308425.1">
    <property type="nucleotide sequence ID" value="XM_022452717.1"/>
</dbReference>
<gene>
    <name evidence="3" type="primary">LOC111114427</name>
</gene>
<evidence type="ECO:0000313" key="3">
    <source>
        <dbReference type="RefSeq" id="XP_022308425.1"/>
    </source>
</evidence>
<dbReference type="InterPro" id="IPR009030">
    <property type="entry name" value="Growth_fac_rcpt_cys_sf"/>
</dbReference>
<keyword evidence="1" id="KW-0245">EGF-like domain</keyword>
<dbReference type="AlphaFoldDB" id="A0A8B8BYP1"/>
<name>A0A8B8BYP1_CRAVI</name>
<proteinExistence type="predicted"/>
<keyword evidence="2" id="KW-1185">Reference proteome</keyword>
<dbReference type="PANTHER" id="PTHR24043:SF8">
    <property type="entry name" value="EGF-LIKE DOMAIN-CONTAINING PROTEIN"/>
    <property type="match status" value="1"/>
</dbReference>
<dbReference type="Proteomes" id="UP000694844">
    <property type="component" value="Chromosome 9"/>
</dbReference>
<evidence type="ECO:0000313" key="2">
    <source>
        <dbReference type="Proteomes" id="UP000694844"/>
    </source>
</evidence>
<protein>
    <submittedName>
        <fullName evidence="3">Multiple epidermal growth factor-like domains protein 10</fullName>
    </submittedName>
</protein>
<accession>A0A8B8BYP1</accession>
<dbReference type="GO" id="GO:0005044">
    <property type="term" value="F:scavenger receptor activity"/>
    <property type="evidence" value="ECO:0007669"/>
    <property type="project" value="InterPro"/>
</dbReference>
<dbReference type="InterPro" id="IPR042635">
    <property type="entry name" value="MEGF10/SREC1/2-like"/>
</dbReference>
<dbReference type="GeneID" id="111114427"/>
<dbReference type="OrthoDB" id="409374at2759"/>
<evidence type="ECO:0000256" key="1">
    <source>
        <dbReference type="ARBA" id="ARBA00022536"/>
    </source>
</evidence>